<keyword evidence="1" id="KW-0175">Coiled coil</keyword>
<dbReference type="EMBL" id="MLAK01000585">
    <property type="protein sequence ID" value="OHT11516.1"/>
    <property type="molecule type" value="Genomic_DNA"/>
</dbReference>
<evidence type="ECO:0000313" key="3">
    <source>
        <dbReference type="EMBL" id="OHT11516.1"/>
    </source>
</evidence>
<evidence type="ECO:0000256" key="2">
    <source>
        <dbReference type="SAM" id="MobiDB-lite"/>
    </source>
</evidence>
<proteinExistence type="predicted"/>
<organism evidence="3 4">
    <name type="scientific">Tritrichomonas foetus</name>
    <dbReference type="NCBI Taxonomy" id="1144522"/>
    <lineage>
        <taxon>Eukaryota</taxon>
        <taxon>Metamonada</taxon>
        <taxon>Parabasalia</taxon>
        <taxon>Tritrichomonadida</taxon>
        <taxon>Tritrichomonadidae</taxon>
        <taxon>Tritrichomonas</taxon>
    </lineage>
</organism>
<sequence length="391" mass="44494">MQVEGIGNSSASKIDSSAPFVPPIKFTVRNTSGGDAEAALDAYIQNKRNKPPLSLKNKIMQIIVRRKVDAASAKNYTEAAKISKIEEQLKTYFEELREVDRSKRRTHYGISGSDQLRNRLQKICNEYDRRIEAYKRSREQFMDQLYADQQRELAEFGKKWNNPNSFLDLAKPSCHLLQLREIERKKALLMDYEGAAATKAQADRLEKQETKQSQEKAIQTMKNQLKQLENKHQQEVMGAEELSKRGLDHLLKEKASVVEPLEKALKKSEKTEKKEPVRRRPSSRVNNSNFSINATVTSPSNLNSSIGRTQSSLSQSARAASPVAFDDFEEPDLATPRTFRKIYDMRSTSGVRRLDLDGIDITKYLKSSQTPRSRPGTSTSVYRRTKSISKS</sequence>
<feature type="compositionally biased region" description="Polar residues" evidence="2">
    <location>
        <begin position="290"/>
        <end position="309"/>
    </location>
</feature>
<dbReference type="PANTHER" id="PTHR47026:SF2">
    <property type="entry name" value="FLAGELLAR ASSOCIATED PROTEIN"/>
    <property type="match status" value="1"/>
</dbReference>
<accession>A0A1J4KNZ5</accession>
<keyword evidence="4" id="KW-1185">Reference proteome</keyword>
<dbReference type="GeneID" id="94835183"/>
<dbReference type="AlphaFoldDB" id="A0A1J4KNZ5"/>
<feature type="compositionally biased region" description="Basic and acidic residues" evidence="2">
    <location>
        <begin position="262"/>
        <end position="275"/>
    </location>
</feature>
<evidence type="ECO:0000256" key="1">
    <source>
        <dbReference type="SAM" id="Coils"/>
    </source>
</evidence>
<feature type="region of interest" description="Disordered" evidence="2">
    <location>
        <begin position="366"/>
        <end position="391"/>
    </location>
</feature>
<feature type="coiled-coil region" evidence="1">
    <location>
        <begin position="195"/>
        <end position="245"/>
    </location>
</feature>
<dbReference type="RefSeq" id="XP_068364652.1">
    <property type="nucleotide sequence ID" value="XM_068500479.1"/>
</dbReference>
<feature type="coiled-coil region" evidence="1">
    <location>
        <begin position="82"/>
        <end position="144"/>
    </location>
</feature>
<dbReference type="Proteomes" id="UP000179807">
    <property type="component" value="Unassembled WGS sequence"/>
</dbReference>
<reference evidence="3" key="1">
    <citation type="submission" date="2016-10" db="EMBL/GenBank/DDBJ databases">
        <authorList>
            <person name="Benchimol M."/>
            <person name="Almeida L.G."/>
            <person name="Vasconcelos A.T."/>
            <person name="Perreira-Neves A."/>
            <person name="Rosa I.A."/>
            <person name="Tasca T."/>
            <person name="Bogo M.R."/>
            <person name="de Souza W."/>
        </authorList>
    </citation>
    <scope>NUCLEOTIDE SEQUENCE [LARGE SCALE GENOMIC DNA]</scope>
    <source>
        <strain evidence="3">K</strain>
    </source>
</reference>
<dbReference type="PANTHER" id="PTHR47026">
    <property type="entry name" value="PIGMENTOSA GTPASE REGULATOR-LIKE PROTEIN, PUTATIVE-RELATED"/>
    <property type="match status" value="1"/>
</dbReference>
<feature type="compositionally biased region" description="Polar residues" evidence="2">
    <location>
        <begin position="366"/>
        <end position="382"/>
    </location>
</feature>
<name>A0A1J4KNZ5_9EUKA</name>
<protein>
    <submittedName>
        <fullName evidence="3">Uncharacterized protein</fullName>
    </submittedName>
</protein>
<comment type="caution">
    <text evidence="3">The sequence shown here is derived from an EMBL/GenBank/DDBJ whole genome shotgun (WGS) entry which is preliminary data.</text>
</comment>
<gene>
    <name evidence="3" type="ORF">TRFO_18958</name>
</gene>
<dbReference type="OrthoDB" id="10639674at2759"/>
<feature type="region of interest" description="Disordered" evidence="2">
    <location>
        <begin position="262"/>
        <end position="314"/>
    </location>
</feature>
<dbReference type="VEuPathDB" id="TrichDB:TRFO_18958"/>
<evidence type="ECO:0000313" key="4">
    <source>
        <dbReference type="Proteomes" id="UP000179807"/>
    </source>
</evidence>